<evidence type="ECO:0000313" key="2">
    <source>
        <dbReference type="Proteomes" id="UP000092460"/>
    </source>
</evidence>
<protein>
    <submittedName>
        <fullName evidence="1">Uncharacterized protein</fullName>
    </submittedName>
</protein>
<sequence length="312" mass="34215">MKTLYGCPSSPLSPTTEEFKCIINKLFSIKTFHYLLLKLPSSVFNANSSKTKAKTKEIYFDKKHIINLISRDRRCQSDFCHDNAMIKVLISSSVAKLFIAEFSRAPGRIVVVVPVCGTKDILLFEPPVTGKLGFKGFGVAEDAEDIMGERVVGVGDFGKGKAGKSSLMGVFFVVDSVPVPIRKSNCGSTVLGLVVLVVVVGAGKLAKGSRPPALRVEIWVTDKVQLPHLIFLVGLVLWEYLDQLMFVDHLLRAIEDFYLVGIEAEATVVVAAMLLLLETRAAYLAEDPEALKVLSVLSTVEVFQRRTPAQNL</sequence>
<dbReference type="VEuPathDB" id="VectorBase:GPPI026974"/>
<organism evidence="1 2">
    <name type="scientific">Glossina palpalis gambiensis</name>
    <dbReference type="NCBI Taxonomy" id="67801"/>
    <lineage>
        <taxon>Eukaryota</taxon>
        <taxon>Metazoa</taxon>
        <taxon>Ecdysozoa</taxon>
        <taxon>Arthropoda</taxon>
        <taxon>Hexapoda</taxon>
        <taxon>Insecta</taxon>
        <taxon>Pterygota</taxon>
        <taxon>Neoptera</taxon>
        <taxon>Endopterygota</taxon>
        <taxon>Diptera</taxon>
        <taxon>Brachycera</taxon>
        <taxon>Muscomorpha</taxon>
        <taxon>Hippoboscoidea</taxon>
        <taxon>Glossinidae</taxon>
        <taxon>Glossina</taxon>
    </lineage>
</organism>
<dbReference type="EMBL" id="JXJN01012729">
    <property type="status" value="NOT_ANNOTATED_CDS"/>
    <property type="molecule type" value="Genomic_DNA"/>
</dbReference>
<accession>A0A1B0BDY8</accession>
<proteinExistence type="predicted"/>
<dbReference type="EnsemblMetazoa" id="GPPI026974-RA">
    <property type="protein sequence ID" value="GPPI026974-PA"/>
    <property type="gene ID" value="GPPI026974"/>
</dbReference>
<name>A0A1B0BDY8_9MUSC</name>
<reference evidence="2" key="1">
    <citation type="submission" date="2015-01" db="EMBL/GenBank/DDBJ databases">
        <authorList>
            <person name="Aksoy S."/>
            <person name="Warren W."/>
            <person name="Wilson R.K."/>
        </authorList>
    </citation>
    <scope>NUCLEOTIDE SEQUENCE [LARGE SCALE GENOMIC DNA]</scope>
    <source>
        <strain evidence="2">IAEA</strain>
    </source>
</reference>
<reference evidence="1" key="2">
    <citation type="submission" date="2020-05" db="UniProtKB">
        <authorList>
            <consortium name="EnsemblMetazoa"/>
        </authorList>
    </citation>
    <scope>IDENTIFICATION</scope>
    <source>
        <strain evidence="1">IAEA</strain>
    </source>
</reference>
<dbReference type="AlphaFoldDB" id="A0A1B0BDY8"/>
<dbReference type="Proteomes" id="UP000092460">
    <property type="component" value="Unassembled WGS sequence"/>
</dbReference>
<keyword evidence="2" id="KW-1185">Reference proteome</keyword>
<evidence type="ECO:0000313" key="1">
    <source>
        <dbReference type="EnsemblMetazoa" id="GPPI026974-PA"/>
    </source>
</evidence>